<dbReference type="InterPro" id="IPR039420">
    <property type="entry name" value="WalR-like"/>
</dbReference>
<dbReference type="Pfam" id="PF00072">
    <property type="entry name" value="Response_reg"/>
    <property type="match status" value="1"/>
</dbReference>
<sequence length="214" mass="23188">MRVVIADDMMLIRSGLARLLAGAGVEVVGEAGDAAELMRLVALEHPDVAVVDIRMPPTQTDEGLVAARRIRDEWPGTAVVLLSQHLDTRYAQRLFADQPAGLGYLLKERVSDIAVLVDALRRVTEDECVLDPSIVASLMQRRRSGDLLALLTAREIETLGLIAEGRSNHGVAEFLGLSERTVEATCASIFRKLGLEASPDSNRRVLAVLAALRS</sequence>
<dbReference type="Gene3D" id="3.40.50.2300">
    <property type="match status" value="1"/>
</dbReference>
<dbReference type="SMART" id="SM00448">
    <property type="entry name" value="REC"/>
    <property type="match status" value="1"/>
</dbReference>
<evidence type="ECO:0000256" key="2">
    <source>
        <dbReference type="ARBA" id="ARBA00023015"/>
    </source>
</evidence>
<dbReference type="InterPro" id="IPR058245">
    <property type="entry name" value="NreC/VraR/RcsB-like_REC"/>
</dbReference>
<dbReference type="GO" id="GO:0006355">
    <property type="term" value="P:regulation of DNA-templated transcription"/>
    <property type="evidence" value="ECO:0007669"/>
    <property type="project" value="InterPro"/>
</dbReference>
<reference evidence="8" key="1">
    <citation type="submission" date="2020-11" db="EMBL/GenBank/DDBJ databases">
        <title>Nocardioides sp. nov., isolated from Soil of Cynanchum wilfordii Hemsley rhizosphere.</title>
        <authorList>
            <person name="Lee J.-S."/>
            <person name="Suh M.K."/>
            <person name="Kim J.-S."/>
        </authorList>
    </citation>
    <scope>NUCLEOTIDE SEQUENCE</scope>
    <source>
        <strain evidence="8">KCTC 19275</strain>
    </source>
</reference>
<evidence type="ECO:0000259" key="7">
    <source>
        <dbReference type="PROSITE" id="PS50110"/>
    </source>
</evidence>
<dbReference type="InterPro" id="IPR000792">
    <property type="entry name" value="Tscrpt_reg_LuxR_C"/>
</dbReference>
<name>A0A930VEZ9_9ACTN</name>
<dbReference type="Pfam" id="PF00196">
    <property type="entry name" value="GerE"/>
    <property type="match status" value="1"/>
</dbReference>
<dbReference type="PRINTS" id="PR00038">
    <property type="entry name" value="HTHLUXR"/>
</dbReference>
<dbReference type="SMART" id="SM00421">
    <property type="entry name" value="HTH_LUXR"/>
    <property type="match status" value="1"/>
</dbReference>
<evidence type="ECO:0000313" key="8">
    <source>
        <dbReference type="EMBL" id="MBF4763387.1"/>
    </source>
</evidence>
<dbReference type="CDD" id="cd06170">
    <property type="entry name" value="LuxR_C_like"/>
    <property type="match status" value="1"/>
</dbReference>
<dbReference type="SUPFAM" id="SSF52172">
    <property type="entry name" value="CheY-like"/>
    <property type="match status" value="1"/>
</dbReference>
<dbReference type="AlphaFoldDB" id="A0A930VEZ9"/>
<accession>A0A930VEZ9</accession>
<dbReference type="PANTHER" id="PTHR43214:SF24">
    <property type="entry name" value="TRANSCRIPTIONAL REGULATORY PROTEIN NARL-RELATED"/>
    <property type="match status" value="1"/>
</dbReference>
<dbReference type="InterPro" id="IPR016032">
    <property type="entry name" value="Sig_transdc_resp-reg_C-effctor"/>
</dbReference>
<dbReference type="Proteomes" id="UP000640489">
    <property type="component" value="Unassembled WGS sequence"/>
</dbReference>
<evidence type="ECO:0000313" key="9">
    <source>
        <dbReference type="Proteomes" id="UP000640489"/>
    </source>
</evidence>
<evidence type="ECO:0000256" key="3">
    <source>
        <dbReference type="ARBA" id="ARBA00023125"/>
    </source>
</evidence>
<evidence type="ECO:0000259" key="6">
    <source>
        <dbReference type="PROSITE" id="PS50043"/>
    </source>
</evidence>
<feature type="domain" description="HTH luxR-type" evidence="6">
    <location>
        <begin position="144"/>
        <end position="214"/>
    </location>
</feature>
<keyword evidence="4" id="KW-0804">Transcription</keyword>
<dbReference type="InterPro" id="IPR011006">
    <property type="entry name" value="CheY-like_superfamily"/>
</dbReference>
<dbReference type="GO" id="GO:0000160">
    <property type="term" value="P:phosphorelay signal transduction system"/>
    <property type="evidence" value="ECO:0007669"/>
    <property type="project" value="InterPro"/>
</dbReference>
<dbReference type="PROSITE" id="PS50110">
    <property type="entry name" value="RESPONSE_REGULATORY"/>
    <property type="match status" value="1"/>
</dbReference>
<feature type="domain" description="Response regulatory" evidence="7">
    <location>
        <begin position="2"/>
        <end position="122"/>
    </location>
</feature>
<organism evidence="8 9">
    <name type="scientific">Nocardioides islandensis</name>
    <dbReference type="NCBI Taxonomy" id="433663"/>
    <lineage>
        <taxon>Bacteria</taxon>
        <taxon>Bacillati</taxon>
        <taxon>Actinomycetota</taxon>
        <taxon>Actinomycetes</taxon>
        <taxon>Propionibacteriales</taxon>
        <taxon>Nocardioidaceae</taxon>
        <taxon>Nocardioides</taxon>
    </lineage>
</organism>
<dbReference type="PANTHER" id="PTHR43214">
    <property type="entry name" value="TWO-COMPONENT RESPONSE REGULATOR"/>
    <property type="match status" value="1"/>
</dbReference>
<dbReference type="PROSITE" id="PS50043">
    <property type="entry name" value="HTH_LUXR_2"/>
    <property type="match status" value="1"/>
</dbReference>
<dbReference type="SUPFAM" id="SSF46894">
    <property type="entry name" value="C-terminal effector domain of the bipartite response regulators"/>
    <property type="match status" value="1"/>
</dbReference>
<feature type="modified residue" description="4-aspartylphosphate" evidence="5">
    <location>
        <position position="52"/>
    </location>
</feature>
<proteinExistence type="predicted"/>
<evidence type="ECO:0000256" key="1">
    <source>
        <dbReference type="ARBA" id="ARBA00022553"/>
    </source>
</evidence>
<evidence type="ECO:0000256" key="4">
    <source>
        <dbReference type="ARBA" id="ARBA00023163"/>
    </source>
</evidence>
<dbReference type="CDD" id="cd17535">
    <property type="entry name" value="REC_NarL-like"/>
    <property type="match status" value="1"/>
</dbReference>
<dbReference type="InterPro" id="IPR001789">
    <property type="entry name" value="Sig_transdc_resp-reg_receiver"/>
</dbReference>
<dbReference type="GO" id="GO:0003677">
    <property type="term" value="F:DNA binding"/>
    <property type="evidence" value="ECO:0007669"/>
    <property type="project" value="UniProtKB-KW"/>
</dbReference>
<dbReference type="RefSeq" id="WP_194706568.1">
    <property type="nucleotide sequence ID" value="NZ_JADKPN010000004.1"/>
</dbReference>
<keyword evidence="1 5" id="KW-0597">Phosphoprotein</keyword>
<evidence type="ECO:0000256" key="5">
    <source>
        <dbReference type="PROSITE-ProRule" id="PRU00169"/>
    </source>
</evidence>
<keyword evidence="3" id="KW-0238">DNA-binding</keyword>
<dbReference type="EMBL" id="JADKPN010000004">
    <property type="protein sequence ID" value="MBF4763387.1"/>
    <property type="molecule type" value="Genomic_DNA"/>
</dbReference>
<comment type="caution">
    <text evidence="8">The sequence shown here is derived from an EMBL/GenBank/DDBJ whole genome shotgun (WGS) entry which is preliminary data.</text>
</comment>
<gene>
    <name evidence="8" type="ORF">ISU07_09645</name>
</gene>
<protein>
    <submittedName>
        <fullName evidence="8">Response regulator transcription factor</fullName>
    </submittedName>
</protein>
<keyword evidence="9" id="KW-1185">Reference proteome</keyword>
<keyword evidence="2" id="KW-0805">Transcription regulation</keyword>